<keyword evidence="2" id="KW-1133">Transmembrane helix</keyword>
<dbReference type="Proteomes" id="UP000232453">
    <property type="component" value="Unassembled WGS sequence"/>
</dbReference>
<feature type="region of interest" description="Disordered" evidence="1">
    <location>
        <begin position="67"/>
        <end position="96"/>
    </location>
</feature>
<name>A0AA44ZSM2_PSEA5</name>
<organism evidence="3 4">
    <name type="scientific">Pseudonocardia alni</name>
    <name type="common">Amycolata alni</name>
    <dbReference type="NCBI Taxonomy" id="33907"/>
    <lineage>
        <taxon>Bacteria</taxon>
        <taxon>Bacillati</taxon>
        <taxon>Actinomycetota</taxon>
        <taxon>Actinomycetes</taxon>
        <taxon>Pseudonocardiales</taxon>
        <taxon>Pseudonocardiaceae</taxon>
        <taxon>Pseudonocardia</taxon>
    </lineage>
</organism>
<proteinExistence type="predicted"/>
<evidence type="ECO:0000256" key="1">
    <source>
        <dbReference type="SAM" id="MobiDB-lite"/>
    </source>
</evidence>
<evidence type="ECO:0000256" key="2">
    <source>
        <dbReference type="SAM" id="Phobius"/>
    </source>
</evidence>
<gene>
    <name evidence="3" type="ORF">ATL51_0263</name>
</gene>
<feature type="compositionally biased region" description="Low complexity" evidence="1">
    <location>
        <begin position="73"/>
        <end position="83"/>
    </location>
</feature>
<dbReference type="EMBL" id="PHUJ01000002">
    <property type="protein sequence ID" value="PKB41301.1"/>
    <property type="molecule type" value="Genomic_DNA"/>
</dbReference>
<feature type="transmembrane region" description="Helical" evidence="2">
    <location>
        <begin position="35"/>
        <end position="55"/>
    </location>
</feature>
<evidence type="ECO:0000313" key="4">
    <source>
        <dbReference type="Proteomes" id="UP000232453"/>
    </source>
</evidence>
<keyword evidence="2" id="KW-0812">Transmembrane</keyword>
<protein>
    <submittedName>
        <fullName evidence="3">Uncharacterized protein</fullName>
    </submittedName>
</protein>
<evidence type="ECO:0000313" key="3">
    <source>
        <dbReference type="EMBL" id="PKB41301.1"/>
    </source>
</evidence>
<comment type="caution">
    <text evidence="3">The sequence shown here is derived from an EMBL/GenBank/DDBJ whole genome shotgun (WGS) entry which is preliminary data.</text>
</comment>
<dbReference type="AlphaFoldDB" id="A0AA44ZSM2"/>
<keyword evidence="2" id="KW-0472">Membrane</keyword>
<reference evidence="3 4" key="1">
    <citation type="submission" date="2017-11" db="EMBL/GenBank/DDBJ databases">
        <title>Sequencing the genomes of 1000 actinobacteria strains.</title>
        <authorList>
            <person name="Klenk H.-P."/>
        </authorList>
    </citation>
    <scope>NUCLEOTIDE SEQUENCE [LARGE SCALE GENOMIC DNA]</scope>
    <source>
        <strain evidence="3 4">DSM 44104</strain>
    </source>
</reference>
<accession>A0AA44ZSM2</accession>
<sequence length="96" mass="9735">MNSFPRHLRGPSTTEPTLIAVSLGGGAFLMSLLPLSAQITSVAAVAGGAAAIGAVRRELRIRRRLRALDTTEPAAAAPSSSGSQPVEARTVTGAAQ</sequence>